<evidence type="ECO:0000313" key="4">
    <source>
        <dbReference type="Proteomes" id="UP001454036"/>
    </source>
</evidence>
<dbReference type="Proteomes" id="UP001454036">
    <property type="component" value="Unassembled WGS sequence"/>
</dbReference>
<dbReference type="PANTHER" id="PTHR35275">
    <property type="entry name" value="ZCF37"/>
    <property type="match status" value="1"/>
</dbReference>
<sequence>MFICGSFKEDDDIDLLSCPSPKSSSKRSYSFKKKETKNRFADRGLDKFYALMSELDEKKQKIFTQKGAEDITLVRFVISNDNEIRPIVVKVKQKRQSDVAKEKISISQNLEESSKIEKDFAQHENDKKMKRSIEMYPEYTRVSRWIQTIPEYIKTNWMQFDFKFEMFKQPIYYLPVLVMLVLLFLAIYGKSFAILCTSILWYLIPAIRGGSSSGSRKEKRPMKKEFTRRYSEITFGRSNKQEKSGPLTSPTSVINGPTDMLPGKKHGHRRSF</sequence>
<evidence type="ECO:0000313" key="3">
    <source>
        <dbReference type="EMBL" id="GAA0183120.1"/>
    </source>
</evidence>
<dbReference type="InterPro" id="IPR045880">
    <property type="entry name" value="ZCF37"/>
</dbReference>
<accession>A0AAV3RRB9</accession>
<dbReference type="EMBL" id="BAABME010011023">
    <property type="protein sequence ID" value="GAA0183120.1"/>
    <property type="molecule type" value="Genomic_DNA"/>
</dbReference>
<evidence type="ECO:0008006" key="5">
    <source>
        <dbReference type="Google" id="ProtNLM"/>
    </source>
</evidence>
<proteinExistence type="predicted"/>
<dbReference type="PANTHER" id="PTHR35275:SF1">
    <property type="entry name" value="OS07G0585900 PROTEIN"/>
    <property type="match status" value="1"/>
</dbReference>
<dbReference type="AlphaFoldDB" id="A0AAV3RRB9"/>
<reference evidence="3 4" key="1">
    <citation type="submission" date="2024-01" db="EMBL/GenBank/DDBJ databases">
        <title>The complete chloroplast genome sequence of Lithospermum erythrorhizon: insights into the phylogenetic relationship among Boraginaceae species and the maternal lineages of purple gromwells.</title>
        <authorList>
            <person name="Okada T."/>
            <person name="Watanabe K."/>
        </authorList>
    </citation>
    <scope>NUCLEOTIDE SEQUENCE [LARGE SCALE GENOMIC DNA]</scope>
</reference>
<keyword evidence="2" id="KW-1133">Transmembrane helix</keyword>
<organism evidence="3 4">
    <name type="scientific">Lithospermum erythrorhizon</name>
    <name type="common">Purple gromwell</name>
    <name type="synonym">Lithospermum officinale var. erythrorhizon</name>
    <dbReference type="NCBI Taxonomy" id="34254"/>
    <lineage>
        <taxon>Eukaryota</taxon>
        <taxon>Viridiplantae</taxon>
        <taxon>Streptophyta</taxon>
        <taxon>Embryophyta</taxon>
        <taxon>Tracheophyta</taxon>
        <taxon>Spermatophyta</taxon>
        <taxon>Magnoliopsida</taxon>
        <taxon>eudicotyledons</taxon>
        <taxon>Gunneridae</taxon>
        <taxon>Pentapetalae</taxon>
        <taxon>asterids</taxon>
        <taxon>lamiids</taxon>
        <taxon>Boraginales</taxon>
        <taxon>Boraginaceae</taxon>
        <taxon>Boraginoideae</taxon>
        <taxon>Lithospermeae</taxon>
        <taxon>Lithospermum</taxon>
    </lineage>
</organism>
<feature type="region of interest" description="Disordered" evidence="1">
    <location>
        <begin position="234"/>
        <end position="272"/>
    </location>
</feature>
<gene>
    <name evidence="3" type="ORF">LIER_30592</name>
</gene>
<keyword evidence="2" id="KW-0472">Membrane</keyword>
<feature type="compositionally biased region" description="Basic residues" evidence="1">
    <location>
        <begin position="263"/>
        <end position="272"/>
    </location>
</feature>
<protein>
    <recommendedName>
        <fullName evidence="5">ZCF37</fullName>
    </recommendedName>
</protein>
<evidence type="ECO:0000256" key="2">
    <source>
        <dbReference type="SAM" id="Phobius"/>
    </source>
</evidence>
<name>A0AAV3RRB9_LITER</name>
<evidence type="ECO:0000256" key="1">
    <source>
        <dbReference type="SAM" id="MobiDB-lite"/>
    </source>
</evidence>
<keyword evidence="4" id="KW-1185">Reference proteome</keyword>
<keyword evidence="2" id="KW-0812">Transmembrane</keyword>
<feature type="transmembrane region" description="Helical" evidence="2">
    <location>
        <begin position="171"/>
        <end position="204"/>
    </location>
</feature>
<feature type="compositionally biased region" description="Polar residues" evidence="1">
    <location>
        <begin position="246"/>
        <end position="255"/>
    </location>
</feature>
<comment type="caution">
    <text evidence="3">The sequence shown here is derived from an EMBL/GenBank/DDBJ whole genome shotgun (WGS) entry which is preliminary data.</text>
</comment>